<accession>A0A166EYY0</accession>
<organism evidence="5 6">
    <name type="scientific">Methanobrevibacter cuticularis</name>
    <dbReference type="NCBI Taxonomy" id="47311"/>
    <lineage>
        <taxon>Archaea</taxon>
        <taxon>Methanobacteriati</taxon>
        <taxon>Methanobacteriota</taxon>
        <taxon>Methanomada group</taxon>
        <taxon>Methanobacteria</taxon>
        <taxon>Methanobacteriales</taxon>
        <taxon>Methanobacteriaceae</taxon>
        <taxon>Methanobrevibacter</taxon>
    </lineage>
</organism>
<dbReference type="GO" id="GO:0005840">
    <property type="term" value="C:ribosome"/>
    <property type="evidence" value="ECO:0007669"/>
    <property type="project" value="UniProtKB-KW"/>
</dbReference>
<dbReference type="PATRIC" id="fig|47311.3.peg.427"/>
<proteinExistence type="inferred from homology"/>
<dbReference type="InterPro" id="IPR020924">
    <property type="entry name" value="Ribosomal_eS6_arc"/>
</dbReference>
<dbReference type="PROSITE" id="PS00578">
    <property type="entry name" value="RIBOSOMAL_S6E"/>
    <property type="match status" value="1"/>
</dbReference>
<evidence type="ECO:0000313" key="5">
    <source>
        <dbReference type="EMBL" id="KZX17154.1"/>
    </source>
</evidence>
<reference evidence="5 6" key="1">
    <citation type="submission" date="2016-04" db="EMBL/GenBank/DDBJ databases">
        <title>Genome sequence of Methanobrevibacter cuticularis DSM 11139.</title>
        <authorList>
            <person name="Poehlein A."/>
            <person name="Seedorf H."/>
            <person name="Daniel R."/>
        </authorList>
    </citation>
    <scope>NUCLEOTIDE SEQUENCE [LARGE SCALE GENOMIC DNA]</scope>
    <source>
        <strain evidence="5 6">DSM 11139</strain>
    </source>
</reference>
<dbReference type="InterPro" id="IPR001377">
    <property type="entry name" value="Ribosomal_eS6"/>
</dbReference>
<evidence type="ECO:0000256" key="4">
    <source>
        <dbReference type="HAMAP-Rule" id="MF_00512"/>
    </source>
</evidence>
<keyword evidence="3 4" id="KW-0687">Ribonucleoprotein</keyword>
<dbReference type="InterPro" id="IPR018282">
    <property type="entry name" value="Ribosomal_eS6_CS"/>
</dbReference>
<dbReference type="HAMAP" id="MF_00512">
    <property type="entry name" value="Ribosomal_eS6"/>
    <property type="match status" value="1"/>
</dbReference>
<sequence length="132" mass="14223">MVFKVVVSDKNESYQIEVDSNNKKIIGLSIGEDIDGALLGLDGYTLTITGGSDKNGFPMKKDVSGSRRIKSLLSGGIGYNPKAKGIKRRKTIRGTSISDEIVQINTVVSKSGKKSINAILNPEPEEEAKPEE</sequence>
<evidence type="ECO:0000256" key="2">
    <source>
        <dbReference type="ARBA" id="ARBA00022980"/>
    </source>
</evidence>
<evidence type="ECO:0000256" key="1">
    <source>
        <dbReference type="ARBA" id="ARBA00009312"/>
    </source>
</evidence>
<dbReference type="AlphaFoldDB" id="A0A166EYY0"/>
<dbReference type="RefSeq" id="WP_067258209.1">
    <property type="nucleotide sequence ID" value="NZ_LWMW01000064.1"/>
</dbReference>
<dbReference type="SMART" id="SM01405">
    <property type="entry name" value="Ribosomal_S6e"/>
    <property type="match status" value="1"/>
</dbReference>
<gene>
    <name evidence="4" type="primary">rps6e</name>
    <name evidence="5" type="ORF">MBCUT_03860</name>
</gene>
<keyword evidence="2 4" id="KW-0689">Ribosomal protein</keyword>
<evidence type="ECO:0000313" key="6">
    <source>
        <dbReference type="Proteomes" id="UP000077275"/>
    </source>
</evidence>
<evidence type="ECO:0000256" key="3">
    <source>
        <dbReference type="ARBA" id="ARBA00023274"/>
    </source>
</evidence>
<dbReference type="Pfam" id="PF01092">
    <property type="entry name" value="Ribosomal_S6e"/>
    <property type="match status" value="1"/>
</dbReference>
<dbReference type="GO" id="GO:1990904">
    <property type="term" value="C:ribonucleoprotein complex"/>
    <property type="evidence" value="ECO:0007669"/>
    <property type="project" value="UniProtKB-KW"/>
</dbReference>
<keyword evidence="6" id="KW-1185">Reference proteome</keyword>
<dbReference type="GO" id="GO:0003735">
    <property type="term" value="F:structural constituent of ribosome"/>
    <property type="evidence" value="ECO:0007669"/>
    <property type="project" value="InterPro"/>
</dbReference>
<dbReference type="EMBL" id="LWMW01000064">
    <property type="protein sequence ID" value="KZX17154.1"/>
    <property type="molecule type" value="Genomic_DNA"/>
</dbReference>
<comment type="similarity">
    <text evidence="1 4">Belongs to the eukaryotic ribosomal protein eS6 family.</text>
</comment>
<dbReference type="PANTHER" id="PTHR11502">
    <property type="entry name" value="40S RIBOSOMAL PROTEIN S6"/>
    <property type="match status" value="1"/>
</dbReference>
<dbReference type="Proteomes" id="UP000077275">
    <property type="component" value="Unassembled WGS sequence"/>
</dbReference>
<dbReference type="OrthoDB" id="7793at2157"/>
<dbReference type="NCBIfam" id="NF003294">
    <property type="entry name" value="PRK04290.1-3"/>
    <property type="match status" value="1"/>
</dbReference>
<protein>
    <recommendedName>
        <fullName evidence="4">Small ribosomal subunit protein eS6</fullName>
    </recommendedName>
</protein>
<comment type="caution">
    <text evidence="5">The sequence shown here is derived from an EMBL/GenBank/DDBJ whole genome shotgun (WGS) entry which is preliminary data.</text>
</comment>
<dbReference type="GO" id="GO:0006412">
    <property type="term" value="P:translation"/>
    <property type="evidence" value="ECO:0007669"/>
    <property type="project" value="UniProtKB-UniRule"/>
</dbReference>
<name>A0A166EYY0_9EURY</name>
<dbReference type="STRING" id="47311.MBCUT_03860"/>